<dbReference type="EMBL" id="PFMA01000086">
    <property type="protein sequence ID" value="PIY93093.1"/>
    <property type="molecule type" value="Genomic_DNA"/>
</dbReference>
<feature type="non-terminal residue" evidence="1">
    <location>
        <position position="1"/>
    </location>
</feature>
<protein>
    <recommendedName>
        <fullName evidence="3">Ribosomal subunit interface protein</fullName>
    </recommendedName>
</protein>
<dbReference type="Proteomes" id="UP000229449">
    <property type="component" value="Unassembled WGS sequence"/>
</dbReference>
<evidence type="ECO:0000313" key="1">
    <source>
        <dbReference type="EMBL" id="PIY93093.1"/>
    </source>
</evidence>
<reference evidence="2" key="1">
    <citation type="submission" date="2017-09" db="EMBL/GenBank/DDBJ databases">
        <title>Depth-based differentiation of microbial function through sediment-hosted aquifers and enrichment of novel symbionts in the deep terrestrial subsurface.</title>
        <authorList>
            <person name="Probst A.J."/>
            <person name="Ladd B."/>
            <person name="Jarett J.K."/>
            <person name="Geller-Mcgrath D.E."/>
            <person name="Sieber C.M.K."/>
            <person name="Emerson J.B."/>
            <person name="Anantharaman K."/>
            <person name="Thomas B.C."/>
            <person name="Malmstrom R."/>
            <person name="Stieglmeier M."/>
            <person name="Klingl A."/>
            <person name="Woyke T."/>
            <person name="Ryan C.M."/>
            <person name="Banfield J.F."/>
        </authorList>
    </citation>
    <scope>NUCLEOTIDE SEQUENCE [LARGE SCALE GENOMIC DNA]</scope>
</reference>
<comment type="caution">
    <text evidence="1">The sequence shown here is derived from an EMBL/GenBank/DDBJ whole genome shotgun (WGS) entry which is preliminary data.</text>
</comment>
<name>A0A2M7R8K5_9BACT</name>
<dbReference type="Gene3D" id="3.30.160.100">
    <property type="entry name" value="Ribosome hibernation promotion factor-like"/>
    <property type="match status" value="1"/>
</dbReference>
<evidence type="ECO:0000313" key="2">
    <source>
        <dbReference type="Proteomes" id="UP000229449"/>
    </source>
</evidence>
<sequence length="42" mass="5009">SEDLYKAIDKVKDHMKVELDKLKGKMRDKDKGILRQQKGYKM</sequence>
<gene>
    <name evidence="1" type="ORF">COY69_03460</name>
</gene>
<dbReference type="AlphaFoldDB" id="A0A2M7R8K5"/>
<dbReference type="SUPFAM" id="SSF69754">
    <property type="entry name" value="Ribosome binding protein Y (YfiA homologue)"/>
    <property type="match status" value="1"/>
</dbReference>
<evidence type="ECO:0008006" key="3">
    <source>
        <dbReference type="Google" id="ProtNLM"/>
    </source>
</evidence>
<accession>A0A2M7R8K5</accession>
<proteinExistence type="predicted"/>
<dbReference type="InterPro" id="IPR036567">
    <property type="entry name" value="RHF-like"/>
</dbReference>
<organism evidence="1 2">
    <name type="scientific">Candidatus Magasanikbacteria bacterium CG_4_10_14_0_8_um_filter_32_14</name>
    <dbReference type="NCBI Taxonomy" id="1974640"/>
    <lineage>
        <taxon>Bacteria</taxon>
        <taxon>Candidatus Magasanikiibacteriota</taxon>
    </lineage>
</organism>